<feature type="compositionally biased region" description="Polar residues" evidence="1">
    <location>
        <begin position="1064"/>
        <end position="1075"/>
    </location>
</feature>
<feature type="region of interest" description="Disordered" evidence="1">
    <location>
        <begin position="1209"/>
        <end position="1228"/>
    </location>
</feature>
<proteinExistence type="predicted"/>
<keyword evidence="4" id="KW-1185">Reference proteome</keyword>
<feature type="transmembrane region" description="Helical" evidence="2">
    <location>
        <begin position="59"/>
        <end position="78"/>
    </location>
</feature>
<gene>
    <name evidence="3" type="ORF">QTN89_16200</name>
</gene>
<organism evidence="3 4">
    <name type="scientific">Roseiconus lacunae</name>
    <dbReference type="NCBI Taxonomy" id="2605694"/>
    <lineage>
        <taxon>Bacteria</taxon>
        <taxon>Pseudomonadati</taxon>
        <taxon>Planctomycetota</taxon>
        <taxon>Planctomycetia</taxon>
        <taxon>Pirellulales</taxon>
        <taxon>Pirellulaceae</taxon>
        <taxon>Roseiconus</taxon>
    </lineage>
</organism>
<evidence type="ECO:0000256" key="1">
    <source>
        <dbReference type="SAM" id="MobiDB-lite"/>
    </source>
</evidence>
<feature type="region of interest" description="Disordered" evidence="1">
    <location>
        <begin position="254"/>
        <end position="273"/>
    </location>
</feature>
<feature type="compositionally biased region" description="Low complexity" evidence="1">
    <location>
        <begin position="722"/>
        <end position="736"/>
    </location>
</feature>
<feature type="compositionally biased region" description="Basic and acidic residues" evidence="1">
    <location>
        <begin position="258"/>
        <end position="273"/>
    </location>
</feature>
<feature type="transmembrane region" description="Helical" evidence="2">
    <location>
        <begin position="22"/>
        <end position="47"/>
    </location>
</feature>
<accession>A0ABT7PL42</accession>
<reference evidence="3 4" key="1">
    <citation type="submission" date="2023-06" db="EMBL/GenBank/DDBJ databases">
        <title>Roseiconus lacunae JC819 isolated from Gulf of Mannar region, Tamil Nadu.</title>
        <authorList>
            <person name="Pk S."/>
            <person name="Ch S."/>
            <person name="Ch V.R."/>
        </authorList>
    </citation>
    <scope>NUCLEOTIDE SEQUENCE [LARGE SCALE GENOMIC DNA]</scope>
    <source>
        <strain evidence="3 4">JC819</strain>
    </source>
</reference>
<feature type="compositionally biased region" description="Polar residues" evidence="1">
    <location>
        <begin position="1209"/>
        <end position="1222"/>
    </location>
</feature>
<dbReference type="RefSeq" id="WP_289164536.1">
    <property type="nucleotide sequence ID" value="NZ_JASZZN010000011.1"/>
</dbReference>
<feature type="region of interest" description="Disordered" evidence="1">
    <location>
        <begin position="716"/>
        <end position="826"/>
    </location>
</feature>
<dbReference type="EMBL" id="JASZZN010000011">
    <property type="protein sequence ID" value="MDM4016991.1"/>
    <property type="molecule type" value="Genomic_DNA"/>
</dbReference>
<feature type="region of interest" description="Disordered" evidence="1">
    <location>
        <begin position="930"/>
        <end position="960"/>
    </location>
</feature>
<feature type="compositionally biased region" description="Polar residues" evidence="1">
    <location>
        <begin position="738"/>
        <end position="752"/>
    </location>
</feature>
<sequence length="1228" mass="136166">MNAPDVAYQVARQFAALRRRYLTVRLIALIGFAMAAVLLWLAVIAAIDFRWELSREIRQRSLLTGCVCIAVAAGWRLVMIMRQTRQRAFAGILERSFDDFGQRIRTVLDTVDGKVSGPFEMLRALGNQTLGRWDLAMPNRIVPMRLLQGGLVALGAMAALVAMLFFSGGDLRLALSRALGSNRPYTILEVTPGDVKVLEGTPVTVSLDLVGRTDREVVIRYREILPTDSTIASAEENADHHRESMSDWIESELLPEGDSSKDNDPSKDSGADPRRKRFALLLGEASVPIEYQFIAAGQSTKIFRIEIQPLIEVESLAVDVTPPAYTGLQPRLFDRNELTVLENSEVNVTIKLNHPLASTELLVGPKKSKLQPVELIPGDNPRIWTFALPTSATTRWTFSGAGLDGTPMDSISGRLGIRRDAAPAIRWNEPSDEIRVHTLAEVPMSVQVSDDYGLVESGIAFQIGGDDEYVLTDWIAQEDENDSTLAVKTRIKLSELLPLETFQLTERDYIAYYAYAIDNRPWGPHRTESDVRYIDIRPLRQFYREVDPMPNLGNGQNRVLVQLDELIRRERFIINRTRRLVREGVDLARELGTIDRLVKNQSELADLTRFLTEFFLSRGNDDVEALSQAESSMLQAADSLAAGELDLAFAQQQDALRSLVEARQTLEIILMNNMSPQQQRQLSRFARQLQQKLRRQRPQNEREIADTLRQIAGDQRRLTQVASQMASSSQAGGKAMNASVNPTNGNAGSNASPRDDDEATENAEGQSSDDRDADQSPESSEGDQADPTDADSTDAENGSDSSQVRPSGSGIEDTEPEQSETSDREMITERQIELLERLETVRDDLESRLQTSPLLATRMDEAMGSLDALVDQTRQEEMDSFATGGQVASDLLEEMSAQLEALSADEPVTRISSLRDLTAGMGMLERKLSGETMKSATTGTQPKTDSDEQEVASQAIERSRQRLDARAETLNEVLSSQAEIGDIEMSEVNDRLRDFAEETEFLDLLAATKKSIEQIDASETEGRMAISDAANERSRDYIDAAQRLDRLYQQLVTPRLARLRQMEGQASQMANQMRNGSGGSAGEKAEMEAQMRQLAQELRDESLRELAEILEGGGGEEEIDPQSQSTAQEDQDPMLENERSSGIESLLNGTQSGGALPLTGTASGRLQVVAEELRRRIQQVILLEIAVDRDTPIPSEYRRAVDGYFRTLSSDQSRSTEMTEAASTGVGR</sequence>
<keyword evidence="2" id="KW-0812">Transmembrane</keyword>
<feature type="region of interest" description="Disordered" evidence="1">
    <location>
        <begin position="1064"/>
        <end position="1089"/>
    </location>
</feature>
<feature type="transmembrane region" description="Helical" evidence="2">
    <location>
        <begin position="146"/>
        <end position="166"/>
    </location>
</feature>
<protein>
    <recommendedName>
        <fullName evidence="5">DUF4175 family protein</fullName>
    </recommendedName>
</protein>
<evidence type="ECO:0000256" key="2">
    <source>
        <dbReference type="SAM" id="Phobius"/>
    </source>
</evidence>
<feature type="compositionally biased region" description="Acidic residues" evidence="1">
    <location>
        <begin position="780"/>
        <end position="794"/>
    </location>
</feature>
<evidence type="ECO:0000313" key="4">
    <source>
        <dbReference type="Proteomes" id="UP001239462"/>
    </source>
</evidence>
<comment type="caution">
    <text evidence="3">The sequence shown here is derived from an EMBL/GenBank/DDBJ whole genome shotgun (WGS) entry which is preliminary data.</text>
</comment>
<evidence type="ECO:0000313" key="3">
    <source>
        <dbReference type="EMBL" id="MDM4016991.1"/>
    </source>
</evidence>
<feature type="region of interest" description="Disordered" evidence="1">
    <location>
        <begin position="1112"/>
        <end position="1139"/>
    </location>
</feature>
<feature type="compositionally biased region" description="Polar residues" evidence="1">
    <location>
        <begin position="932"/>
        <end position="943"/>
    </location>
</feature>
<evidence type="ECO:0008006" key="5">
    <source>
        <dbReference type="Google" id="ProtNLM"/>
    </source>
</evidence>
<keyword evidence="2" id="KW-1133">Transmembrane helix</keyword>
<keyword evidence="2" id="KW-0472">Membrane</keyword>
<name>A0ABT7PL42_9BACT</name>
<dbReference type="Proteomes" id="UP001239462">
    <property type="component" value="Unassembled WGS sequence"/>
</dbReference>
<feature type="compositionally biased region" description="Polar residues" evidence="1">
    <location>
        <begin position="795"/>
        <end position="806"/>
    </location>
</feature>